<dbReference type="EMBL" id="JAVDXO010000002">
    <property type="protein sequence ID" value="MDR7305580.1"/>
    <property type="molecule type" value="Genomic_DNA"/>
</dbReference>
<evidence type="ECO:0000259" key="2">
    <source>
        <dbReference type="Pfam" id="PF04773"/>
    </source>
</evidence>
<dbReference type="Proteomes" id="UP001268089">
    <property type="component" value="Unassembled WGS sequence"/>
</dbReference>
<proteinExistence type="predicted"/>
<comment type="caution">
    <text evidence="3">The sequence shown here is derived from an EMBL/GenBank/DDBJ whole genome shotgun (WGS) entry which is preliminary data.</text>
</comment>
<dbReference type="RefSeq" id="WP_310339775.1">
    <property type="nucleotide sequence ID" value="NZ_JAVDXO010000002.1"/>
</dbReference>
<protein>
    <recommendedName>
        <fullName evidence="2">FecR protein domain-containing protein</fullName>
    </recommendedName>
</protein>
<gene>
    <name evidence="3" type="ORF">J2X15_000858</name>
</gene>
<feature type="domain" description="FecR protein" evidence="2">
    <location>
        <begin position="58"/>
        <end position="145"/>
    </location>
</feature>
<evidence type="ECO:0000313" key="4">
    <source>
        <dbReference type="Proteomes" id="UP001268089"/>
    </source>
</evidence>
<name>A0ABU1ZJ57_9BURK</name>
<feature type="chain" id="PRO_5046039360" description="FecR protein domain-containing protein" evidence="1">
    <location>
        <begin position="24"/>
        <end position="445"/>
    </location>
</feature>
<evidence type="ECO:0000256" key="1">
    <source>
        <dbReference type="SAM" id="SignalP"/>
    </source>
</evidence>
<dbReference type="InterPro" id="IPR006860">
    <property type="entry name" value="FecR"/>
</dbReference>
<dbReference type="PANTHER" id="PTHR38731">
    <property type="entry name" value="LIPL45-RELATED LIPOPROTEIN-RELATED"/>
    <property type="match status" value="1"/>
</dbReference>
<feature type="domain" description="FecR protein" evidence="2">
    <location>
        <begin position="202"/>
        <end position="301"/>
    </location>
</feature>
<keyword evidence="4" id="KW-1185">Reference proteome</keyword>
<reference evidence="3 4" key="1">
    <citation type="submission" date="2023-07" db="EMBL/GenBank/DDBJ databases">
        <title>Sorghum-associated microbial communities from plants grown in Nebraska, USA.</title>
        <authorList>
            <person name="Schachtman D."/>
        </authorList>
    </citation>
    <scope>NUCLEOTIDE SEQUENCE [LARGE SCALE GENOMIC DNA]</scope>
    <source>
        <strain evidence="3 4">BE308</strain>
    </source>
</reference>
<dbReference type="PANTHER" id="PTHR38731:SF1">
    <property type="entry name" value="FECR PROTEIN DOMAIN-CONTAINING PROTEIN"/>
    <property type="match status" value="1"/>
</dbReference>
<dbReference type="PROSITE" id="PS51257">
    <property type="entry name" value="PROKAR_LIPOPROTEIN"/>
    <property type="match status" value="1"/>
</dbReference>
<keyword evidence="1" id="KW-0732">Signal</keyword>
<sequence>MPHLKTWGAVFALAVACTSAALAQPAGQVEFARGVGFAQSAGQTPRTLGQGLALQAGDRLTTAEGAYAIVKLQDGTQMTVRPNSDILIQQYEYKQNAENNSLVLQLLRGGFRAITGLINKSTPGAARVITATATIGIRGTDFDARICATDCKAESAKVPDPARSNMVLASAKLVTLLGEASVVDATGTRRRVVPGGSVYPGDVVETGVGATAVFAFRDESRVTIGANTRFKVDSFVFDQASPREGRFLVSLLQGSMRALTGLIGKANQRNVGFTTATSTIGIRGTGLDMDCSSEGSCSFFTWLGAIEVTPNGQTALQVLEAGQGLFVSRDEVRVLAAPTLGDLPRPDEVKVDMQQLFSAAALPEGTEGLYVFVRDGHIEITTASEVLQLGRGEAGFAGANGDAVRPLRIPLFLDFDIIPRPDSKNQQLRGVLNDAGVRSVNQCRG</sequence>
<evidence type="ECO:0000313" key="3">
    <source>
        <dbReference type="EMBL" id="MDR7305580.1"/>
    </source>
</evidence>
<accession>A0ABU1ZJ57</accession>
<organism evidence="3 4">
    <name type="scientific">Rhodoferax saidenbachensis</name>
    <dbReference type="NCBI Taxonomy" id="1484693"/>
    <lineage>
        <taxon>Bacteria</taxon>
        <taxon>Pseudomonadati</taxon>
        <taxon>Pseudomonadota</taxon>
        <taxon>Betaproteobacteria</taxon>
        <taxon>Burkholderiales</taxon>
        <taxon>Comamonadaceae</taxon>
        <taxon>Rhodoferax</taxon>
    </lineage>
</organism>
<feature type="signal peptide" evidence="1">
    <location>
        <begin position="1"/>
        <end position="23"/>
    </location>
</feature>
<dbReference type="Pfam" id="PF04773">
    <property type="entry name" value="FecR"/>
    <property type="match status" value="2"/>
</dbReference>